<dbReference type="RefSeq" id="WP_179224576.1">
    <property type="nucleotide sequence ID" value="NZ_FZOO01000008.1"/>
</dbReference>
<evidence type="ECO:0000313" key="2">
    <source>
        <dbReference type="Proteomes" id="UP000198373"/>
    </source>
</evidence>
<organism evidence="1 2">
    <name type="scientific">Geodermatophilus pulveris</name>
    <dbReference type="NCBI Taxonomy" id="1564159"/>
    <lineage>
        <taxon>Bacteria</taxon>
        <taxon>Bacillati</taxon>
        <taxon>Actinomycetota</taxon>
        <taxon>Actinomycetes</taxon>
        <taxon>Geodermatophilales</taxon>
        <taxon>Geodermatophilaceae</taxon>
        <taxon>Geodermatophilus</taxon>
    </lineage>
</organism>
<sequence>MGLFSGAMKAGLAKKVVDEARKPQNQRKIKDLVANLTNRKGGGAASGRGTGRG</sequence>
<name>A0A239HFK8_9ACTN</name>
<dbReference type="Proteomes" id="UP000198373">
    <property type="component" value="Unassembled WGS sequence"/>
</dbReference>
<protein>
    <submittedName>
        <fullName evidence="1">Uncharacterized protein</fullName>
    </submittedName>
</protein>
<proteinExistence type="predicted"/>
<evidence type="ECO:0000313" key="1">
    <source>
        <dbReference type="EMBL" id="SNS79935.1"/>
    </source>
</evidence>
<keyword evidence="2" id="KW-1185">Reference proteome</keyword>
<gene>
    <name evidence="1" type="ORF">SAMN06893096_10872</name>
</gene>
<accession>A0A239HFK8</accession>
<dbReference type="EMBL" id="FZOO01000008">
    <property type="protein sequence ID" value="SNS79935.1"/>
    <property type="molecule type" value="Genomic_DNA"/>
</dbReference>
<dbReference type="AlphaFoldDB" id="A0A239HFK8"/>
<reference evidence="2" key="1">
    <citation type="submission" date="2017-06" db="EMBL/GenBank/DDBJ databases">
        <authorList>
            <person name="Varghese N."/>
            <person name="Submissions S."/>
        </authorList>
    </citation>
    <scope>NUCLEOTIDE SEQUENCE [LARGE SCALE GENOMIC DNA]</scope>
    <source>
        <strain evidence="2">DSM 46839</strain>
    </source>
</reference>